<dbReference type="Pfam" id="PF02911">
    <property type="entry name" value="Formyl_trans_C"/>
    <property type="match status" value="1"/>
</dbReference>
<dbReference type="CDD" id="cd08646">
    <property type="entry name" value="FMT_core_Met-tRNA-FMT_N"/>
    <property type="match status" value="1"/>
</dbReference>
<dbReference type="HAMAP" id="MF_00163">
    <property type="entry name" value="Pep_deformylase"/>
    <property type="match status" value="1"/>
</dbReference>
<dbReference type="InterPro" id="IPR036477">
    <property type="entry name" value="Formyl_transf_N_sf"/>
</dbReference>
<dbReference type="Pfam" id="PF01327">
    <property type="entry name" value="Pep_deformylase"/>
    <property type="match status" value="1"/>
</dbReference>
<dbReference type="AlphaFoldDB" id="A0A1F5ECF1"/>
<dbReference type="GO" id="GO:0005829">
    <property type="term" value="C:cytosol"/>
    <property type="evidence" value="ECO:0007669"/>
    <property type="project" value="TreeGrafter"/>
</dbReference>
<comment type="catalytic activity">
    <reaction evidence="6">
        <text>L-methionyl-tRNA(fMet) + (6R)-10-formyltetrahydrofolate = N-formyl-L-methionyl-tRNA(fMet) + (6S)-5,6,7,8-tetrahydrofolate + H(+)</text>
        <dbReference type="Rhea" id="RHEA:24380"/>
        <dbReference type="Rhea" id="RHEA-COMP:9952"/>
        <dbReference type="Rhea" id="RHEA-COMP:9953"/>
        <dbReference type="ChEBI" id="CHEBI:15378"/>
        <dbReference type="ChEBI" id="CHEBI:57453"/>
        <dbReference type="ChEBI" id="CHEBI:78530"/>
        <dbReference type="ChEBI" id="CHEBI:78844"/>
        <dbReference type="ChEBI" id="CHEBI:195366"/>
        <dbReference type="EC" id="2.1.2.9"/>
    </reaction>
</comment>
<keyword evidence="5" id="KW-0378">Hydrolase</keyword>
<dbReference type="Pfam" id="PF00551">
    <property type="entry name" value="Formyl_trans_N"/>
    <property type="match status" value="1"/>
</dbReference>
<protein>
    <recommendedName>
        <fullName evidence="5 6">Multifunctional fusion protein</fullName>
    </recommendedName>
    <domain>
        <recommendedName>
            <fullName evidence="5">Peptide deformylase</fullName>
            <shortName evidence="5">PDF</shortName>
            <ecNumber evidence="5">3.5.1.88</ecNumber>
        </recommendedName>
        <alternativeName>
            <fullName evidence="5">Polypeptide deformylase</fullName>
        </alternativeName>
    </domain>
    <domain>
        <recommendedName>
            <fullName evidence="6">Methionyl-tRNA formyltransferase</fullName>
            <ecNumber evidence="6">2.1.2.9</ecNumber>
        </recommendedName>
    </domain>
</protein>
<feature type="binding site" evidence="5">
    <location>
        <position position="99"/>
    </location>
    <ligand>
        <name>Fe cation</name>
        <dbReference type="ChEBI" id="CHEBI:24875"/>
    </ligand>
</feature>
<reference evidence="9 10" key="1">
    <citation type="journal article" date="2016" name="Nat. Commun.">
        <title>Thousands of microbial genomes shed light on interconnected biogeochemical processes in an aquifer system.</title>
        <authorList>
            <person name="Anantharaman K."/>
            <person name="Brown C.T."/>
            <person name="Hug L.A."/>
            <person name="Sharon I."/>
            <person name="Castelle C.J."/>
            <person name="Probst A.J."/>
            <person name="Thomas B.C."/>
            <person name="Singh A."/>
            <person name="Wilkins M.J."/>
            <person name="Karaoz U."/>
            <person name="Brodie E.L."/>
            <person name="Williams K.H."/>
            <person name="Hubbard S.S."/>
            <person name="Banfield J.F."/>
        </authorList>
    </citation>
    <scope>NUCLEOTIDE SEQUENCE [LARGE SCALE GENOMIC DNA]</scope>
</reference>
<feature type="active site" evidence="5">
    <location>
        <position position="142"/>
    </location>
</feature>
<dbReference type="NCBIfam" id="NF001159">
    <property type="entry name" value="PRK00150.1-3"/>
    <property type="match status" value="1"/>
</dbReference>
<dbReference type="InterPro" id="IPR005793">
    <property type="entry name" value="Formyl_trans_C"/>
</dbReference>
<dbReference type="HAMAP" id="MF_00182">
    <property type="entry name" value="Formyl_trans"/>
    <property type="match status" value="1"/>
</dbReference>
<evidence type="ECO:0000313" key="10">
    <source>
        <dbReference type="Proteomes" id="UP000177481"/>
    </source>
</evidence>
<feature type="binding site" evidence="5">
    <location>
        <position position="141"/>
    </location>
    <ligand>
        <name>Fe cation</name>
        <dbReference type="ChEBI" id="CHEBI:24875"/>
    </ligand>
</feature>
<comment type="catalytic activity">
    <reaction evidence="5">
        <text>N-terminal N-formyl-L-methionyl-[peptide] + H2O = N-terminal L-methionyl-[peptide] + formate</text>
        <dbReference type="Rhea" id="RHEA:24420"/>
        <dbReference type="Rhea" id="RHEA-COMP:10639"/>
        <dbReference type="Rhea" id="RHEA-COMP:10640"/>
        <dbReference type="ChEBI" id="CHEBI:15377"/>
        <dbReference type="ChEBI" id="CHEBI:15740"/>
        <dbReference type="ChEBI" id="CHEBI:49298"/>
        <dbReference type="ChEBI" id="CHEBI:64731"/>
        <dbReference type="EC" id="3.5.1.88"/>
    </reaction>
</comment>
<dbReference type="InterPro" id="IPR005794">
    <property type="entry name" value="Fmt"/>
</dbReference>
<evidence type="ECO:0000256" key="2">
    <source>
        <dbReference type="ARBA" id="ARBA00010759"/>
    </source>
</evidence>
<dbReference type="SUPFAM" id="SSF53328">
    <property type="entry name" value="Formyltransferase"/>
    <property type="match status" value="1"/>
</dbReference>
<dbReference type="InterPro" id="IPR001555">
    <property type="entry name" value="GART_AS"/>
</dbReference>
<feature type="binding site" evidence="5">
    <location>
        <position position="145"/>
    </location>
    <ligand>
        <name>Fe cation</name>
        <dbReference type="ChEBI" id="CHEBI:24875"/>
    </ligand>
</feature>
<evidence type="ECO:0000259" key="7">
    <source>
        <dbReference type="Pfam" id="PF00551"/>
    </source>
</evidence>
<dbReference type="PANTHER" id="PTHR11138:SF5">
    <property type="entry name" value="METHIONYL-TRNA FORMYLTRANSFERASE, MITOCHONDRIAL"/>
    <property type="match status" value="1"/>
</dbReference>
<dbReference type="InterPro" id="IPR036821">
    <property type="entry name" value="Peptide_deformylase_sf"/>
</dbReference>
<dbReference type="InterPro" id="IPR023635">
    <property type="entry name" value="Peptide_deformylase"/>
</dbReference>
<dbReference type="EC" id="2.1.2.9" evidence="6"/>
<dbReference type="GO" id="GO:0046872">
    <property type="term" value="F:metal ion binding"/>
    <property type="evidence" value="ECO:0007669"/>
    <property type="project" value="UniProtKB-KW"/>
</dbReference>
<comment type="function">
    <text evidence="5">Removes the formyl group from the N-terminal Met of newly synthesized proteins. Requires at least a dipeptide for an efficient rate of reaction. N-terminal L-methionine is a prerequisite for activity but the enzyme has broad specificity at other positions.</text>
</comment>
<evidence type="ECO:0000256" key="4">
    <source>
        <dbReference type="ARBA" id="ARBA00022917"/>
    </source>
</evidence>
<dbReference type="GO" id="GO:0042586">
    <property type="term" value="F:peptide deformylase activity"/>
    <property type="evidence" value="ECO:0007669"/>
    <property type="project" value="UniProtKB-UniRule"/>
</dbReference>
<dbReference type="GO" id="GO:0004479">
    <property type="term" value="F:methionyl-tRNA formyltransferase activity"/>
    <property type="evidence" value="ECO:0007669"/>
    <property type="project" value="UniProtKB-UniRule"/>
</dbReference>
<keyword evidence="4 6" id="KW-0648">Protein biosynthesis</keyword>
<dbReference type="EMBL" id="MEZX01000002">
    <property type="protein sequence ID" value="OGD64980.1"/>
    <property type="molecule type" value="Genomic_DNA"/>
</dbReference>
<dbReference type="InterPro" id="IPR011034">
    <property type="entry name" value="Formyl_transferase-like_C_sf"/>
</dbReference>
<dbReference type="Proteomes" id="UP000177481">
    <property type="component" value="Unassembled WGS sequence"/>
</dbReference>
<evidence type="ECO:0000256" key="6">
    <source>
        <dbReference type="HAMAP-Rule" id="MF_00182"/>
    </source>
</evidence>
<dbReference type="Gene3D" id="3.40.50.12230">
    <property type="match status" value="1"/>
</dbReference>
<comment type="caution">
    <text evidence="9">The sequence shown here is derived from an EMBL/GenBank/DDBJ whole genome shotgun (WGS) entry which is preliminary data.</text>
</comment>
<keyword evidence="5" id="KW-0408">Iron</keyword>
<evidence type="ECO:0000259" key="8">
    <source>
        <dbReference type="Pfam" id="PF02911"/>
    </source>
</evidence>
<dbReference type="SUPFAM" id="SSF50486">
    <property type="entry name" value="FMT C-terminal domain-like"/>
    <property type="match status" value="1"/>
</dbReference>
<dbReference type="PRINTS" id="PR01576">
    <property type="entry name" value="PDEFORMYLASE"/>
</dbReference>
<keyword evidence="3 6" id="KW-0808">Transferase</keyword>
<dbReference type="SUPFAM" id="SSF56420">
    <property type="entry name" value="Peptide deformylase"/>
    <property type="match status" value="1"/>
</dbReference>
<keyword evidence="5" id="KW-0479">Metal-binding</keyword>
<comment type="function">
    <text evidence="6">Attaches a formyl group to the free amino group of methionyl-tRNA(fMet). The formyl group appears to play a dual role in the initiator identity of N-formylmethionyl-tRNA by promoting its recognition by IF2 and preventing the misappropriation of this tRNA by the elongation apparatus.</text>
</comment>
<dbReference type="STRING" id="1797471.A3A71_02970"/>
<proteinExistence type="inferred from homology"/>
<evidence type="ECO:0000256" key="1">
    <source>
        <dbReference type="ARBA" id="ARBA00010699"/>
    </source>
</evidence>
<feature type="domain" description="Formyl transferase C-terminal" evidence="8">
    <location>
        <begin position="367"/>
        <end position="414"/>
    </location>
</feature>
<gene>
    <name evidence="6" type="primary">fmt</name>
    <name evidence="5" type="synonym">def</name>
    <name evidence="9" type="ORF">A3A71_02970</name>
</gene>
<feature type="domain" description="Formyl transferase N-terminal" evidence="7">
    <location>
        <begin position="168"/>
        <end position="344"/>
    </location>
</feature>
<comment type="similarity">
    <text evidence="2 5">Belongs to the polypeptide deformylase family.</text>
</comment>
<dbReference type="InterPro" id="IPR044135">
    <property type="entry name" value="Met-tRNA-FMT_C"/>
</dbReference>
<feature type="binding site" evidence="6">
    <location>
        <begin position="273"/>
        <end position="276"/>
    </location>
    <ligand>
        <name>(6S)-5,6,7,8-tetrahydrofolate</name>
        <dbReference type="ChEBI" id="CHEBI:57453"/>
    </ligand>
</feature>
<organism evidence="9 10">
    <name type="scientific">Candidatus Berkelbacteria bacterium RIFCSPLOWO2_01_FULL_50_28</name>
    <dbReference type="NCBI Taxonomy" id="1797471"/>
    <lineage>
        <taxon>Bacteria</taxon>
        <taxon>Candidatus Berkelbacteria</taxon>
    </lineage>
</organism>
<evidence type="ECO:0000256" key="5">
    <source>
        <dbReference type="HAMAP-Rule" id="MF_00163"/>
    </source>
</evidence>
<dbReference type="PROSITE" id="PS00373">
    <property type="entry name" value="GART"/>
    <property type="match status" value="1"/>
</dbReference>
<sequence>MKLRVIYDEMLRTKVAPVTVFDAQLKKEAEEMLSVMHSYRGIGLAANQVGLNKQLIVYELIPDKTDKEQKDLPTIPRTILANAWIVKFSKEKEVINEGCLSLPGLELPVERSLGVTVEAQNLDGKKVTIKAKGLHARVLQHEIDHTNGILFTDRAKELNVLKHYVGAKIVFFGSDEFSAEVFRGLTTAGLNVMAVICESDKPSGRGGVLKPVPMAEIATAVEVPVFKPESKSEIAEILAQLSPHLVVLASYGKILPENVLEIPTFGCLNVHPSLLPKYRGATPLQSAILAGEKATGVTVMKMNAGVDTGEIVAQTSTEIVPDETFLTLRDRLSAVGSQLLIKTIPTYLAGQAKLQRQGIDATQTVKFSKDMGEIDWEKSYSEIDRQIRALNPWPGTFTFVGEQRLKILTAEIKDGELALQTVQLEGKNAVTWTDFVRGHAQQLKKESWYGKIA</sequence>
<comment type="similarity">
    <text evidence="1 6">Belongs to the Fmt family.</text>
</comment>
<comment type="cofactor">
    <cofactor evidence="5">
        <name>Fe(2+)</name>
        <dbReference type="ChEBI" id="CHEBI:29033"/>
    </cofactor>
    <text evidence="5">Binds 1 Fe(2+) ion.</text>
</comment>
<name>A0A1F5ECF1_9BACT</name>
<evidence type="ECO:0000313" key="9">
    <source>
        <dbReference type="EMBL" id="OGD64980.1"/>
    </source>
</evidence>
<dbReference type="CDD" id="cd08704">
    <property type="entry name" value="Met_tRNA_FMT_C"/>
    <property type="match status" value="1"/>
</dbReference>
<accession>A0A1F5ECF1</accession>
<dbReference type="NCBIfam" id="TIGR00460">
    <property type="entry name" value="fmt"/>
    <property type="match status" value="1"/>
</dbReference>
<dbReference type="PANTHER" id="PTHR11138">
    <property type="entry name" value="METHIONYL-TRNA FORMYLTRANSFERASE"/>
    <property type="match status" value="1"/>
</dbReference>
<dbReference type="CDD" id="cd00487">
    <property type="entry name" value="Pep_deformylase"/>
    <property type="match status" value="1"/>
</dbReference>
<dbReference type="Gene3D" id="3.90.45.10">
    <property type="entry name" value="Peptide deformylase"/>
    <property type="match status" value="1"/>
</dbReference>
<dbReference type="InterPro" id="IPR002376">
    <property type="entry name" value="Formyl_transf_N"/>
</dbReference>
<dbReference type="EC" id="3.5.1.88" evidence="5"/>
<dbReference type="InterPro" id="IPR041711">
    <property type="entry name" value="Met-tRNA-FMT_N"/>
</dbReference>
<evidence type="ECO:0000256" key="3">
    <source>
        <dbReference type="ARBA" id="ARBA00022679"/>
    </source>
</evidence>
<dbReference type="NCBIfam" id="TIGR00079">
    <property type="entry name" value="pept_deformyl"/>
    <property type="match status" value="1"/>
</dbReference>